<dbReference type="Pfam" id="PF13193">
    <property type="entry name" value="AMP-binding_C"/>
    <property type="match status" value="1"/>
</dbReference>
<dbReference type="Gene3D" id="2.30.38.10">
    <property type="entry name" value="Luciferase, Domain 3"/>
    <property type="match status" value="1"/>
</dbReference>
<dbReference type="Pfam" id="PF00501">
    <property type="entry name" value="AMP-binding"/>
    <property type="match status" value="1"/>
</dbReference>
<keyword evidence="2" id="KW-1133">Transmembrane helix</keyword>
<evidence type="ECO:0000313" key="5">
    <source>
        <dbReference type="EMBL" id="KAK0659735.1"/>
    </source>
</evidence>
<evidence type="ECO:0000256" key="1">
    <source>
        <dbReference type="ARBA" id="ARBA00006432"/>
    </source>
</evidence>
<sequence>MVINSRWTVDIPRSSLQKWIFGSATEPLADIKSFIDPENPDTNYITLSDYRLLSKRVALGLQKAGLKSGERVLIFSGNNIFFPSIFLGVLMAGGIFTGANPTMVTRELAYQLRDSGASYMFVAEAALKTGLEAAKEAGLPRDRVFIIGGNTPVAPELIASSSPAPGVQGRVEGARHWTELLAGNRSQAEKWSWMEPFDPENTLCCLNYSSGTTGVPKGVMITHYAYVANSLGVIYVNKLDPDFEEKQKRARMICFLPLYHAYGQTYFVATMPHLRTPVYIMQGFDFVKLLTYIQKFRITTLACVPPIVIAFAKHPAAKKFDLSSVESVGSGAAPLGLEVAREVEKMLPNTDYIRQGWGMTEVTCTAMTWDPNSTEGSSAGVGEMNPNCKAKLMSLDGKTEITKAGERGELWVSGPTLMRGYWNKPDQTAETIVVDSDGTRWLKTGDISYVEKHEPGGIFHIVDRSKELIKVKGNQVAPAELEALLLENPDVNDAAVVGVTIDGEEYPRAYIVRNPTSKASEQDVAKWMEGKVTHYKRLKGGVAFVDEIPKNPSGKILRKILRERAAKEVGDSAPKASKLS</sequence>
<gene>
    <name evidence="5" type="ORF">QBC41DRAFT_351107</name>
</gene>
<dbReference type="InterPro" id="IPR045851">
    <property type="entry name" value="AMP-bd_C_sf"/>
</dbReference>
<protein>
    <submittedName>
        <fullName evidence="5">4-coumarate--CoA ligase</fullName>
    </submittedName>
</protein>
<evidence type="ECO:0000313" key="6">
    <source>
        <dbReference type="Proteomes" id="UP001174997"/>
    </source>
</evidence>
<dbReference type="InterPro" id="IPR020845">
    <property type="entry name" value="AMP-binding_CS"/>
</dbReference>
<dbReference type="Gene3D" id="3.30.300.30">
    <property type="match status" value="1"/>
</dbReference>
<reference evidence="5" key="1">
    <citation type="submission" date="2023-06" db="EMBL/GenBank/DDBJ databases">
        <title>Genome-scale phylogeny and comparative genomics of the fungal order Sordariales.</title>
        <authorList>
            <consortium name="Lawrence Berkeley National Laboratory"/>
            <person name="Hensen N."/>
            <person name="Bonometti L."/>
            <person name="Westerberg I."/>
            <person name="Brannstrom I.O."/>
            <person name="Guillou S."/>
            <person name="Cros-Aarteil S."/>
            <person name="Calhoun S."/>
            <person name="Haridas S."/>
            <person name="Kuo A."/>
            <person name="Mondo S."/>
            <person name="Pangilinan J."/>
            <person name="Riley R."/>
            <person name="Labutti K."/>
            <person name="Andreopoulos B."/>
            <person name="Lipzen A."/>
            <person name="Chen C."/>
            <person name="Yanf M."/>
            <person name="Daum C."/>
            <person name="Ng V."/>
            <person name="Clum A."/>
            <person name="Steindorff A."/>
            <person name="Ohm R."/>
            <person name="Martin F."/>
            <person name="Silar P."/>
            <person name="Natvig D."/>
            <person name="Lalanne C."/>
            <person name="Gautier V."/>
            <person name="Ament-Velasquez S.L."/>
            <person name="Kruys A."/>
            <person name="Hutchinson M.I."/>
            <person name="Powell A.J."/>
            <person name="Barry K."/>
            <person name="Miller A.N."/>
            <person name="Grigoriev I.V."/>
            <person name="Debuchy R."/>
            <person name="Gladieux P."/>
            <person name="Thoren M.H."/>
            <person name="Johannesson H."/>
        </authorList>
    </citation>
    <scope>NUCLEOTIDE SEQUENCE</scope>
    <source>
        <strain evidence="5">CBS 307.81</strain>
    </source>
</reference>
<keyword evidence="2" id="KW-0812">Transmembrane</keyword>
<dbReference type="PANTHER" id="PTHR24096">
    <property type="entry name" value="LONG-CHAIN-FATTY-ACID--COA LIGASE"/>
    <property type="match status" value="1"/>
</dbReference>
<dbReference type="InterPro" id="IPR025110">
    <property type="entry name" value="AMP-bd_C"/>
</dbReference>
<dbReference type="PANTHER" id="PTHR24096:SF424">
    <property type="entry name" value="ACETYL-COA SYNTHETASE-LIKE PROTEIN-RELATED"/>
    <property type="match status" value="1"/>
</dbReference>
<dbReference type="FunFam" id="3.30.300.30:FF:000007">
    <property type="entry name" value="4-coumarate--CoA ligase 2"/>
    <property type="match status" value="1"/>
</dbReference>
<dbReference type="EMBL" id="JAULSY010000178">
    <property type="protein sequence ID" value="KAK0659735.1"/>
    <property type="molecule type" value="Genomic_DNA"/>
</dbReference>
<organism evidence="5 6">
    <name type="scientific">Cercophora samala</name>
    <dbReference type="NCBI Taxonomy" id="330535"/>
    <lineage>
        <taxon>Eukaryota</taxon>
        <taxon>Fungi</taxon>
        <taxon>Dikarya</taxon>
        <taxon>Ascomycota</taxon>
        <taxon>Pezizomycotina</taxon>
        <taxon>Sordariomycetes</taxon>
        <taxon>Sordariomycetidae</taxon>
        <taxon>Sordariales</taxon>
        <taxon>Lasiosphaeriaceae</taxon>
        <taxon>Cercophora</taxon>
    </lineage>
</organism>
<dbReference type="InterPro" id="IPR000873">
    <property type="entry name" value="AMP-dep_synth/lig_dom"/>
</dbReference>
<comment type="caution">
    <text evidence="5">The sequence shown here is derived from an EMBL/GenBank/DDBJ whole genome shotgun (WGS) entry which is preliminary data.</text>
</comment>
<accession>A0AA40D1P5</accession>
<dbReference type="Gene3D" id="3.40.50.980">
    <property type="match status" value="2"/>
</dbReference>
<proteinExistence type="inferred from homology"/>
<feature type="domain" description="AMP-dependent synthetase/ligase" evidence="3">
    <location>
        <begin position="41"/>
        <end position="422"/>
    </location>
</feature>
<dbReference type="GO" id="GO:0016405">
    <property type="term" value="F:CoA-ligase activity"/>
    <property type="evidence" value="ECO:0007669"/>
    <property type="project" value="TreeGrafter"/>
</dbReference>
<keyword evidence="6" id="KW-1185">Reference proteome</keyword>
<comment type="similarity">
    <text evidence="1">Belongs to the ATP-dependent AMP-binding enzyme family.</text>
</comment>
<feature type="domain" description="AMP-binding enzyme C-terminal" evidence="4">
    <location>
        <begin position="480"/>
        <end position="555"/>
    </location>
</feature>
<dbReference type="AlphaFoldDB" id="A0AA40D1P5"/>
<evidence type="ECO:0000259" key="4">
    <source>
        <dbReference type="Pfam" id="PF13193"/>
    </source>
</evidence>
<evidence type="ECO:0000259" key="3">
    <source>
        <dbReference type="Pfam" id="PF00501"/>
    </source>
</evidence>
<dbReference type="PROSITE" id="PS00455">
    <property type="entry name" value="AMP_BINDING"/>
    <property type="match status" value="1"/>
</dbReference>
<feature type="transmembrane region" description="Helical" evidence="2">
    <location>
        <begin position="72"/>
        <end position="96"/>
    </location>
</feature>
<dbReference type="Proteomes" id="UP001174997">
    <property type="component" value="Unassembled WGS sequence"/>
</dbReference>
<dbReference type="SUPFAM" id="SSF56801">
    <property type="entry name" value="Acetyl-CoA synthetase-like"/>
    <property type="match status" value="1"/>
</dbReference>
<dbReference type="CDD" id="cd05911">
    <property type="entry name" value="Firefly_Luc_like"/>
    <property type="match status" value="1"/>
</dbReference>
<name>A0AA40D1P5_9PEZI</name>
<keyword evidence="5" id="KW-0436">Ligase</keyword>
<keyword evidence="2" id="KW-0472">Membrane</keyword>
<evidence type="ECO:0000256" key="2">
    <source>
        <dbReference type="SAM" id="Phobius"/>
    </source>
</evidence>